<dbReference type="AlphaFoldDB" id="A0A915LVU3"/>
<evidence type="ECO:0000256" key="3">
    <source>
        <dbReference type="SAM" id="Phobius"/>
    </source>
</evidence>
<evidence type="ECO:0000256" key="2">
    <source>
        <dbReference type="SAM" id="MobiDB-lite"/>
    </source>
</evidence>
<keyword evidence="1" id="KW-0175">Coiled coil</keyword>
<feature type="region of interest" description="Disordered" evidence="2">
    <location>
        <begin position="212"/>
        <end position="244"/>
    </location>
</feature>
<dbReference type="WBParaSite" id="scaffold19441_cov214.g19228">
    <property type="protein sequence ID" value="scaffold19441_cov214.g19228"/>
    <property type="gene ID" value="scaffold19441_cov214.g19228"/>
</dbReference>
<evidence type="ECO:0000313" key="4">
    <source>
        <dbReference type="Proteomes" id="UP000887561"/>
    </source>
</evidence>
<keyword evidence="3" id="KW-0812">Transmembrane</keyword>
<accession>A0A915LVU3</accession>
<reference evidence="5" key="1">
    <citation type="submission" date="2022-11" db="UniProtKB">
        <authorList>
            <consortium name="WormBaseParasite"/>
        </authorList>
    </citation>
    <scope>IDENTIFICATION</scope>
</reference>
<dbReference type="Proteomes" id="UP000887561">
    <property type="component" value="Unplaced"/>
</dbReference>
<keyword evidence="3" id="KW-1133">Transmembrane helix</keyword>
<feature type="coiled-coil region" evidence="1">
    <location>
        <begin position="100"/>
        <end position="207"/>
    </location>
</feature>
<feature type="compositionally biased region" description="Polar residues" evidence="2">
    <location>
        <begin position="222"/>
        <end position="231"/>
    </location>
</feature>
<evidence type="ECO:0000256" key="1">
    <source>
        <dbReference type="SAM" id="Coils"/>
    </source>
</evidence>
<keyword evidence="3" id="KW-0472">Membrane</keyword>
<sequence>MFRETMASIKGLLPEPLCYFEDTGLIIIAFVLISILLHLTNMLFSKSVSPDPFDHRLLHDCITRLKEQEVIIEQMNANAADNQQLKKENGELRKSLMSIYHELEQSKNSAGELKKSLNNKEALLKSTESERQRIEAELDQTLSKLSQTQNREKYLDEDLKEALTKLDKLKIELENSLKELQKWQNEYTEKKAEVDELLEIIAEFNNKNIEKEGKKFNKKNINRGSNDSVSPDSPPEQMVESGEL</sequence>
<evidence type="ECO:0000313" key="5">
    <source>
        <dbReference type="WBParaSite" id="scaffold19441_cov214.g19228"/>
    </source>
</evidence>
<organism evidence="4 5">
    <name type="scientific">Meloidogyne javanica</name>
    <name type="common">Root-knot nematode worm</name>
    <dbReference type="NCBI Taxonomy" id="6303"/>
    <lineage>
        <taxon>Eukaryota</taxon>
        <taxon>Metazoa</taxon>
        <taxon>Ecdysozoa</taxon>
        <taxon>Nematoda</taxon>
        <taxon>Chromadorea</taxon>
        <taxon>Rhabditida</taxon>
        <taxon>Tylenchina</taxon>
        <taxon>Tylenchomorpha</taxon>
        <taxon>Tylenchoidea</taxon>
        <taxon>Meloidogynidae</taxon>
        <taxon>Meloidogyninae</taxon>
        <taxon>Meloidogyne</taxon>
        <taxon>Meloidogyne incognita group</taxon>
    </lineage>
</organism>
<feature type="transmembrane region" description="Helical" evidence="3">
    <location>
        <begin position="23"/>
        <end position="44"/>
    </location>
</feature>
<proteinExistence type="predicted"/>
<keyword evidence="4" id="KW-1185">Reference proteome</keyword>
<protein>
    <submittedName>
        <fullName evidence="5">Endoplasmic reticulum transmembrane protein</fullName>
    </submittedName>
</protein>
<name>A0A915LVU3_MELJA</name>